<accession>M1CMH1</accession>
<evidence type="ECO:0000313" key="1">
    <source>
        <dbReference type="EnsemblPlants" id="PGSC0003DMT400070639"/>
    </source>
</evidence>
<dbReference type="HOGENOM" id="CLU_2762811_0_0_1"/>
<name>M1CMH1_SOLTU</name>
<proteinExistence type="predicted"/>
<dbReference type="ExpressionAtlas" id="M1CMH1">
    <property type="expression patterns" value="baseline"/>
</dbReference>
<reference evidence="2" key="1">
    <citation type="journal article" date="2011" name="Nature">
        <title>Genome sequence and analysis of the tuber crop potato.</title>
        <authorList>
            <consortium name="The Potato Genome Sequencing Consortium"/>
        </authorList>
    </citation>
    <scope>NUCLEOTIDE SEQUENCE [LARGE SCALE GENOMIC DNA]</scope>
    <source>
        <strain evidence="2">cv. DM1-3 516 R44</strain>
    </source>
</reference>
<dbReference type="Gramene" id="PGSC0003DMT400070639">
    <property type="protein sequence ID" value="PGSC0003DMT400070639"/>
    <property type="gene ID" value="PGSC0003DMG400027460"/>
</dbReference>
<organism evidence="1 2">
    <name type="scientific">Solanum tuberosum</name>
    <name type="common">Potato</name>
    <dbReference type="NCBI Taxonomy" id="4113"/>
    <lineage>
        <taxon>Eukaryota</taxon>
        <taxon>Viridiplantae</taxon>
        <taxon>Streptophyta</taxon>
        <taxon>Embryophyta</taxon>
        <taxon>Tracheophyta</taxon>
        <taxon>Spermatophyta</taxon>
        <taxon>Magnoliopsida</taxon>
        <taxon>eudicotyledons</taxon>
        <taxon>Gunneridae</taxon>
        <taxon>Pentapetalae</taxon>
        <taxon>asterids</taxon>
        <taxon>lamiids</taxon>
        <taxon>Solanales</taxon>
        <taxon>Solanaceae</taxon>
        <taxon>Solanoideae</taxon>
        <taxon>Solaneae</taxon>
        <taxon>Solanum</taxon>
    </lineage>
</organism>
<dbReference type="Proteomes" id="UP000011115">
    <property type="component" value="Unassembled WGS sequence"/>
</dbReference>
<evidence type="ECO:0000313" key="2">
    <source>
        <dbReference type="Proteomes" id="UP000011115"/>
    </source>
</evidence>
<reference evidence="1" key="2">
    <citation type="submission" date="2015-06" db="UniProtKB">
        <authorList>
            <consortium name="EnsemblPlants"/>
        </authorList>
    </citation>
    <scope>IDENTIFICATION</scope>
    <source>
        <strain evidence="1">DM1-3 516 R44</strain>
    </source>
</reference>
<dbReference type="EnsemblPlants" id="PGSC0003DMT400070639">
    <property type="protein sequence ID" value="PGSC0003DMT400070639"/>
    <property type="gene ID" value="PGSC0003DMG400027460"/>
</dbReference>
<dbReference type="AlphaFoldDB" id="M1CMH1"/>
<keyword evidence="2" id="KW-1185">Reference proteome</keyword>
<protein>
    <submittedName>
        <fullName evidence="1">ADP-ribosylation factor 3</fullName>
    </submittedName>
</protein>
<sequence length="70" mass="8363">MLAAKNLRKRKVAYVKGVDHLFIHCLAISRLWGEILSWFGLVWVMPDTVKEVIFTWNYGHYDKRRKISRT</sequence>